<protein>
    <submittedName>
        <fullName evidence="3">Mannose or cellobiose epimerase, N-acyl-D-glucosamine 2-epimerase family</fullName>
    </submittedName>
</protein>
<dbReference type="InterPro" id="IPR010819">
    <property type="entry name" value="AGE/CE"/>
</dbReference>
<proteinExistence type="inferred from homology"/>
<dbReference type="Gene3D" id="1.50.10.10">
    <property type="match status" value="1"/>
</dbReference>
<evidence type="ECO:0000256" key="1">
    <source>
        <dbReference type="ARBA" id="ARBA00008558"/>
    </source>
</evidence>
<keyword evidence="2" id="KW-0413">Isomerase</keyword>
<dbReference type="InterPro" id="IPR012341">
    <property type="entry name" value="6hp_glycosidase-like_sf"/>
</dbReference>
<dbReference type="RefSeq" id="WP_078760772.1">
    <property type="nucleotide sequence ID" value="NZ_FUWS01000003.1"/>
</dbReference>
<dbReference type="GO" id="GO:0016853">
    <property type="term" value="F:isomerase activity"/>
    <property type="evidence" value="ECO:0007669"/>
    <property type="project" value="UniProtKB-KW"/>
</dbReference>
<accession>A0A1T4NCY8</accession>
<dbReference type="PANTHER" id="PTHR15108">
    <property type="entry name" value="N-ACYLGLUCOSAMINE-2-EPIMERASE"/>
    <property type="match status" value="1"/>
</dbReference>
<sequence length="417" mass="46413">MNRPWTSLPAHRTWLAAHARRQASFASAAEHPTSGFAWLDDQGRPDPKQGVHTWITCRMTHVFALEHLRGIPGAGPLADHGVRALSVPRGGEDAGDTGLRDTVHDGWYGSLSADGAPGDTRKSAYEHAFVLLAASSAATAGRPGARELLDDAISVVERYFWDAGEERCAESWDRAWSVPEDYRGANSNMHMVEAFLAVGAATGDPVWAERALGIARFFVHEIAAERDWRLPEHYSAGWEPLPDYNSDQRAHPFRPYGVTVGHMLEWARLLVHLETALPTPPSWLLHDAEAMFEAAVRRGWSVDGGEGFVYTLDWNDRPVVRERMHWVIAEAIAAAAVLHARTGERRYEDWYRTWWDLADRRFADRSAGAWRHELDPEGRPSATVWSGRPDIYHAYQAALLPLAPIRSSLAAGLAKGE</sequence>
<dbReference type="GO" id="GO:0005975">
    <property type="term" value="P:carbohydrate metabolic process"/>
    <property type="evidence" value="ECO:0007669"/>
    <property type="project" value="InterPro"/>
</dbReference>
<dbReference type="STRING" id="1122192.SAMN02745673_01387"/>
<reference evidence="3 4" key="1">
    <citation type="submission" date="2017-02" db="EMBL/GenBank/DDBJ databases">
        <authorList>
            <person name="Peterson S.W."/>
        </authorList>
    </citation>
    <scope>NUCLEOTIDE SEQUENCE [LARGE SCALE GENOMIC DNA]</scope>
    <source>
        <strain evidence="3 4">DSM 45154</strain>
    </source>
</reference>
<dbReference type="Pfam" id="PF07221">
    <property type="entry name" value="GlcNAc_2-epim"/>
    <property type="match status" value="1"/>
</dbReference>
<dbReference type="InterPro" id="IPR008928">
    <property type="entry name" value="6-hairpin_glycosidase_sf"/>
</dbReference>
<evidence type="ECO:0000313" key="4">
    <source>
        <dbReference type="Proteomes" id="UP000190637"/>
    </source>
</evidence>
<dbReference type="OrthoDB" id="9806359at2"/>
<dbReference type="Proteomes" id="UP000190637">
    <property type="component" value="Unassembled WGS sequence"/>
</dbReference>
<dbReference type="SUPFAM" id="SSF48208">
    <property type="entry name" value="Six-hairpin glycosidases"/>
    <property type="match status" value="1"/>
</dbReference>
<evidence type="ECO:0000256" key="2">
    <source>
        <dbReference type="ARBA" id="ARBA00023235"/>
    </source>
</evidence>
<comment type="similarity">
    <text evidence="1">Belongs to the N-acylglucosamine 2-epimerase family.</text>
</comment>
<gene>
    <name evidence="3" type="ORF">SAMN02745673_01387</name>
</gene>
<organism evidence="3 4">
    <name type="scientific">Marinactinospora thermotolerans DSM 45154</name>
    <dbReference type="NCBI Taxonomy" id="1122192"/>
    <lineage>
        <taxon>Bacteria</taxon>
        <taxon>Bacillati</taxon>
        <taxon>Actinomycetota</taxon>
        <taxon>Actinomycetes</taxon>
        <taxon>Streptosporangiales</taxon>
        <taxon>Nocardiopsidaceae</taxon>
        <taxon>Marinactinospora</taxon>
    </lineage>
</organism>
<dbReference type="EMBL" id="FUWS01000003">
    <property type="protein sequence ID" value="SJZ76906.1"/>
    <property type="molecule type" value="Genomic_DNA"/>
</dbReference>
<evidence type="ECO:0000313" key="3">
    <source>
        <dbReference type="EMBL" id="SJZ76906.1"/>
    </source>
</evidence>
<name>A0A1T4NCY8_9ACTN</name>
<keyword evidence="4" id="KW-1185">Reference proteome</keyword>
<dbReference type="AlphaFoldDB" id="A0A1T4NCY8"/>